<dbReference type="KEGG" id="mana:MAMMFC1_03682"/>
<keyword evidence="7 11" id="KW-0521">NADP</keyword>
<keyword evidence="2 11" id="KW-0963">Cytoplasm</keyword>
<comment type="subunit">
    <text evidence="10 11">Homooctamer. Dimer of tetramers.</text>
</comment>
<keyword evidence="14" id="KW-1185">Reference proteome</keyword>
<evidence type="ECO:0000256" key="3">
    <source>
        <dbReference type="ARBA" id="ARBA00022630"/>
    </source>
</evidence>
<dbReference type="Pfam" id="PF01070">
    <property type="entry name" value="FMN_dh"/>
    <property type="match status" value="1"/>
</dbReference>
<evidence type="ECO:0000256" key="8">
    <source>
        <dbReference type="ARBA" id="ARBA00023229"/>
    </source>
</evidence>
<dbReference type="GO" id="GO:0005737">
    <property type="term" value="C:cytoplasm"/>
    <property type="evidence" value="ECO:0007669"/>
    <property type="project" value="UniProtKB-SubCell"/>
</dbReference>
<dbReference type="OrthoDB" id="9795032at2"/>
<dbReference type="NCBIfam" id="TIGR02151">
    <property type="entry name" value="IPP_isom_2"/>
    <property type="match status" value="1"/>
</dbReference>
<evidence type="ECO:0000256" key="9">
    <source>
        <dbReference type="ARBA" id="ARBA00023235"/>
    </source>
</evidence>
<dbReference type="InterPro" id="IPR000262">
    <property type="entry name" value="FMN-dep_DH"/>
</dbReference>
<dbReference type="InterPro" id="IPR011179">
    <property type="entry name" value="IPdP_isomerase"/>
</dbReference>
<comment type="cofactor">
    <cofactor evidence="11">
        <name>NADPH</name>
        <dbReference type="ChEBI" id="CHEBI:57783"/>
    </cofactor>
</comment>
<protein>
    <recommendedName>
        <fullName evidence="11">Isopentenyl-diphosphate delta-isomerase</fullName>
        <shortName evidence="11">IPP isomerase</shortName>
        <ecNumber evidence="11">5.3.3.2</ecNumber>
    </recommendedName>
    <alternativeName>
        <fullName evidence="11">Isopentenyl diphosphate:dimethylallyl diphosphate isomerase</fullName>
    </alternativeName>
    <alternativeName>
        <fullName evidence="11">Isopentenyl pyrophosphate isomerase</fullName>
    </alternativeName>
    <alternativeName>
        <fullName evidence="11">Type 2 isopentenyl diphosphate isomerase</fullName>
        <shortName evidence="11">IDI-2</shortName>
    </alternativeName>
</protein>
<dbReference type="GO" id="GO:0004452">
    <property type="term" value="F:isopentenyl-diphosphate delta-isomerase activity"/>
    <property type="evidence" value="ECO:0007669"/>
    <property type="project" value="UniProtKB-UniRule"/>
</dbReference>
<evidence type="ECO:0000256" key="7">
    <source>
        <dbReference type="ARBA" id="ARBA00022857"/>
    </source>
</evidence>
<evidence type="ECO:0000256" key="10">
    <source>
        <dbReference type="ARBA" id="ARBA00025810"/>
    </source>
</evidence>
<feature type="binding site" evidence="11">
    <location>
        <position position="92"/>
    </location>
    <ligand>
        <name>FMN</name>
        <dbReference type="ChEBI" id="CHEBI:58210"/>
    </ligand>
</feature>
<feature type="binding site" evidence="11">
    <location>
        <position position="213"/>
    </location>
    <ligand>
        <name>FMN</name>
        <dbReference type="ChEBI" id="CHEBI:58210"/>
    </ligand>
</feature>
<feature type="binding site" evidence="11">
    <location>
        <position position="152"/>
    </location>
    <ligand>
        <name>Mg(2+)</name>
        <dbReference type="ChEBI" id="CHEBI:18420"/>
    </ligand>
</feature>
<evidence type="ECO:0000256" key="5">
    <source>
        <dbReference type="ARBA" id="ARBA00022723"/>
    </source>
</evidence>
<dbReference type="GO" id="GO:0008299">
    <property type="term" value="P:isoprenoid biosynthetic process"/>
    <property type="evidence" value="ECO:0007669"/>
    <property type="project" value="UniProtKB-UniRule"/>
</dbReference>
<evidence type="ECO:0000256" key="6">
    <source>
        <dbReference type="ARBA" id="ARBA00022842"/>
    </source>
</evidence>
<feature type="domain" description="FMN-dependent dehydrogenase" evidence="12">
    <location>
        <begin position="167"/>
        <end position="323"/>
    </location>
</feature>
<dbReference type="EC" id="5.3.3.2" evidence="11"/>
<accession>A0A348APH6</accession>
<dbReference type="RefSeq" id="WP_126309859.1">
    <property type="nucleotide sequence ID" value="NZ_AP018449.1"/>
</dbReference>
<comment type="subcellular location">
    <subcellularLocation>
        <location evidence="11">Cytoplasm</location>
    </subcellularLocation>
</comment>
<keyword evidence="8 11" id="KW-0414">Isoprene biosynthesis</keyword>
<comment type="similarity">
    <text evidence="11">Belongs to the IPP isomerase type 2 family.</text>
</comment>
<dbReference type="Gene3D" id="3.20.20.70">
    <property type="entry name" value="Aldolase class I"/>
    <property type="match status" value="1"/>
</dbReference>
<comment type="caution">
    <text evidence="11">Lacks conserved residue(s) required for the propagation of feature annotation.</text>
</comment>
<feature type="binding site" evidence="11">
    <location>
        <begin position="260"/>
        <end position="262"/>
    </location>
    <ligand>
        <name>FMN</name>
        <dbReference type="ChEBI" id="CHEBI:58210"/>
    </ligand>
</feature>
<keyword evidence="3 11" id="KW-0285">Flavoprotein</keyword>
<dbReference type="HAMAP" id="MF_00354">
    <property type="entry name" value="Idi_2"/>
    <property type="match status" value="1"/>
</dbReference>
<evidence type="ECO:0000313" key="14">
    <source>
        <dbReference type="Proteomes" id="UP000276437"/>
    </source>
</evidence>
<gene>
    <name evidence="11 13" type="primary">fni</name>
    <name evidence="13" type="ORF">MAMMFC1_03682</name>
</gene>
<sequence>MRQSRKLEHLKYSVLLADGPTKTGFEDFTLIHNCLPELEWKEINTACSLADISLQHPIIINAITGGSKDVTSVNTELAEFAGLTGLAMAVGSQYSALEDSEVLESYQIVREKNPNGIILANLGAHASAEEAVRAVEMINAQAIQIHLNAGQEIIMDEGDRSFKDYIHNIQRIVAKVSVPVIVKEIGCGIAREQAKILIGIGVKVIDVGGSGGTNFLAIEAARSHLSLDPELVSWGIPTAVAAVETLSLKEPNIDIIVSGGIRTPLDALKALALGAAAVGIAGPVVKVIRNKGVEGAIKWFNKFMVDFKRYMLLTGTQNLEKIKTVPVVISGFSREWLTARGIDITQYARRKY</sequence>
<feature type="binding site" evidence="11">
    <location>
        <begin position="5"/>
        <end position="6"/>
    </location>
    <ligand>
        <name>substrate</name>
    </ligand>
</feature>
<dbReference type="GO" id="GO:0070402">
    <property type="term" value="F:NADPH binding"/>
    <property type="evidence" value="ECO:0007669"/>
    <property type="project" value="UniProtKB-UniRule"/>
</dbReference>
<dbReference type="InterPro" id="IPR013785">
    <property type="entry name" value="Aldolase_TIM"/>
</dbReference>
<feature type="binding site" evidence="11">
    <location>
        <position position="183"/>
    </location>
    <ligand>
        <name>FMN</name>
        <dbReference type="ChEBI" id="CHEBI:58210"/>
    </ligand>
</feature>
<keyword evidence="6 11" id="KW-0460">Magnesium</keyword>
<comment type="function">
    <text evidence="11">Involved in the biosynthesis of isoprenoids. Catalyzes the 1,3-allylic rearrangement of the homoallylic substrate isopentenyl (IPP) to its allylic isomer, dimethylallyl diphosphate (DMAPP).</text>
</comment>
<dbReference type="AlphaFoldDB" id="A0A348APH6"/>
<dbReference type="PIRSF" id="PIRSF003314">
    <property type="entry name" value="IPP_isomerase"/>
    <property type="match status" value="1"/>
</dbReference>
<evidence type="ECO:0000256" key="4">
    <source>
        <dbReference type="ARBA" id="ARBA00022643"/>
    </source>
</evidence>
<evidence type="ECO:0000313" key="13">
    <source>
        <dbReference type="EMBL" id="BBB92974.1"/>
    </source>
</evidence>
<dbReference type="Proteomes" id="UP000276437">
    <property type="component" value="Chromosome"/>
</dbReference>
<feature type="binding site" evidence="11">
    <location>
        <position position="151"/>
    </location>
    <ligand>
        <name>substrate</name>
    </ligand>
</feature>
<evidence type="ECO:0000256" key="1">
    <source>
        <dbReference type="ARBA" id="ARBA00001917"/>
    </source>
</evidence>
<dbReference type="EMBL" id="AP018449">
    <property type="protein sequence ID" value="BBB92974.1"/>
    <property type="molecule type" value="Genomic_DNA"/>
</dbReference>
<feature type="binding site" evidence="11">
    <location>
        <position position="121"/>
    </location>
    <ligand>
        <name>FMN</name>
        <dbReference type="ChEBI" id="CHEBI:58210"/>
    </ligand>
</feature>
<evidence type="ECO:0000256" key="2">
    <source>
        <dbReference type="ARBA" id="ARBA00022490"/>
    </source>
</evidence>
<keyword evidence="4 11" id="KW-0288">FMN</keyword>
<keyword evidence="9 11" id="KW-0413">Isomerase</keyword>
<evidence type="ECO:0000256" key="11">
    <source>
        <dbReference type="HAMAP-Rule" id="MF_00354"/>
    </source>
</evidence>
<keyword evidence="5 11" id="KW-0479">Metal-binding</keyword>
<name>A0A348APH6_9FIRM</name>
<comment type="cofactor">
    <cofactor evidence="1 11">
        <name>FMN</name>
        <dbReference type="ChEBI" id="CHEBI:58210"/>
    </cofactor>
</comment>
<reference evidence="13 14" key="1">
    <citation type="journal article" date="2018" name="Int. J. Syst. Evol. Microbiol.">
        <title>Methylomusa anaerophila gen. nov., sp. nov., an anaerobic methanol-utilizing bacterium isolated from a microbial fuel cell.</title>
        <authorList>
            <person name="Amano N."/>
            <person name="Yamamuro A."/>
            <person name="Miyahara M."/>
            <person name="Kouzuma A."/>
            <person name="Abe T."/>
            <person name="Watanabe K."/>
        </authorList>
    </citation>
    <scope>NUCLEOTIDE SEQUENCE [LARGE SCALE GENOMIC DNA]</scope>
    <source>
        <strain evidence="13 14">MMFC1</strain>
    </source>
</reference>
<feature type="binding site" evidence="11">
    <location>
        <begin position="62"/>
        <end position="64"/>
    </location>
    <ligand>
        <name>FMN</name>
        <dbReference type="ChEBI" id="CHEBI:58210"/>
    </ligand>
</feature>
<comment type="cofactor">
    <cofactor evidence="11">
        <name>Mg(2+)</name>
        <dbReference type="ChEBI" id="CHEBI:18420"/>
    </cofactor>
</comment>
<dbReference type="GO" id="GO:0000287">
    <property type="term" value="F:magnesium ion binding"/>
    <property type="evidence" value="ECO:0007669"/>
    <property type="project" value="UniProtKB-UniRule"/>
</dbReference>
<dbReference type="PANTHER" id="PTHR43665">
    <property type="entry name" value="ISOPENTENYL-DIPHOSPHATE DELTA-ISOMERASE"/>
    <property type="match status" value="1"/>
</dbReference>
<organism evidence="13 14">
    <name type="scientific">Methylomusa anaerophila</name>
    <dbReference type="NCBI Taxonomy" id="1930071"/>
    <lineage>
        <taxon>Bacteria</taxon>
        <taxon>Bacillati</taxon>
        <taxon>Bacillota</taxon>
        <taxon>Negativicutes</taxon>
        <taxon>Selenomonadales</taxon>
        <taxon>Sporomusaceae</taxon>
        <taxon>Methylomusa</taxon>
    </lineage>
</organism>
<feature type="binding site" evidence="11">
    <location>
        <begin position="281"/>
        <end position="282"/>
    </location>
    <ligand>
        <name>FMN</name>
        <dbReference type="ChEBI" id="CHEBI:58210"/>
    </ligand>
</feature>
<dbReference type="GO" id="GO:0016491">
    <property type="term" value="F:oxidoreductase activity"/>
    <property type="evidence" value="ECO:0007669"/>
    <property type="project" value="InterPro"/>
</dbReference>
<evidence type="ECO:0000259" key="12">
    <source>
        <dbReference type="Pfam" id="PF01070"/>
    </source>
</evidence>
<dbReference type="SUPFAM" id="SSF51395">
    <property type="entry name" value="FMN-linked oxidoreductases"/>
    <property type="match status" value="1"/>
</dbReference>
<proteinExistence type="inferred from homology"/>
<dbReference type="PANTHER" id="PTHR43665:SF1">
    <property type="entry name" value="ISOPENTENYL-DIPHOSPHATE DELTA-ISOMERASE"/>
    <property type="match status" value="1"/>
</dbReference>
<dbReference type="GO" id="GO:0010181">
    <property type="term" value="F:FMN binding"/>
    <property type="evidence" value="ECO:0007669"/>
    <property type="project" value="UniProtKB-UniRule"/>
</dbReference>
<comment type="catalytic activity">
    <reaction evidence="11">
        <text>isopentenyl diphosphate = dimethylallyl diphosphate</text>
        <dbReference type="Rhea" id="RHEA:23284"/>
        <dbReference type="ChEBI" id="CHEBI:57623"/>
        <dbReference type="ChEBI" id="CHEBI:128769"/>
        <dbReference type="EC" id="5.3.3.2"/>
    </reaction>
</comment>